<feature type="repeat" description="ANK" evidence="2">
    <location>
        <begin position="1121"/>
        <end position="1153"/>
    </location>
</feature>
<dbReference type="GO" id="GO:0003824">
    <property type="term" value="F:catalytic activity"/>
    <property type="evidence" value="ECO:0007669"/>
    <property type="project" value="InterPro"/>
</dbReference>
<dbReference type="InterPro" id="IPR027417">
    <property type="entry name" value="P-loop_NTPase"/>
</dbReference>
<feature type="repeat" description="ANK" evidence="2">
    <location>
        <begin position="1055"/>
        <end position="1087"/>
    </location>
</feature>
<dbReference type="PANTHER" id="PTHR46082">
    <property type="entry name" value="ATP/GTP-BINDING PROTEIN-RELATED"/>
    <property type="match status" value="1"/>
</dbReference>
<evidence type="ECO:0000256" key="2">
    <source>
        <dbReference type="PROSITE-ProRule" id="PRU00023"/>
    </source>
</evidence>
<dbReference type="Gene3D" id="3.40.50.1580">
    <property type="entry name" value="Nucleoside phosphorylase domain"/>
    <property type="match status" value="1"/>
</dbReference>
<dbReference type="InterPro" id="IPR002110">
    <property type="entry name" value="Ankyrin_rpt"/>
</dbReference>
<gene>
    <name evidence="6" type="ORF">COCC4DRAFT_35356</name>
</gene>
<evidence type="ECO:0000313" key="7">
    <source>
        <dbReference type="Proteomes" id="UP000012338"/>
    </source>
</evidence>
<protein>
    <submittedName>
        <fullName evidence="6">Uncharacterized protein</fullName>
    </submittedName>
</protein>
<dbReference type="GeneID" id="25844491"/>
<sequence length="1221" mass="136600">MPRQPRREEYTVGWVCALPIESAAARSMLDEKYDTPDPEPGERWDDIYFTGSIAGHNVVIACLPGRTGTSSAATLAARMQGKFQGIKFGLMVGIGGGVPGGQADIRLGDVVVSAPQKTFGGVVQYDMGKATPTDTIRTGSLDSPFQILLSAAGALQSDALIGESKLLNILSKTQHIPSLQRCESSADVLYEASYNHEGGRTCANCRSDKQVNRPQRKREEVVVHHGTIASGNQVMKNATVRDRISQELGGVLCFEMEAAGLMNSFPCLVIRGISDYSDSHKNDQWQGYAAATAAAYARELLLKIPTAQVMETARAEDVINDTRKRDACSSSPTNRSSKRRKTEGPSSQMPEIEERGIVLLQERTRPSLKEDRTHHPQNEAPTHRVLSEEQRQRLLESLQFDQIDERKNTIKRAHAKTCEWLLQSAPYLEWLETTKRSEHHGFLWIKGKAGAGKSTLMKFALERAPKEVRDSSTLSFFFNARGSTLEKSTTGTYRSLLLQLLTGFPKLQEVFDSLHLSAAYFDANYEWRVELLKDLLEKAILMLGKTPILCFIDALDECDGTEIRDMIEFFEHIGNLSTEKDLPFFTCFSSRHYPHITIDKGLELVLEGQEGHNQDIINYIGTVLKIGKSKKALKIKEDVRKNAKGIFMWVVLVVRMLNEESDRGRLDRLEKKLLEIPTDLHDLFRDILTRDSENKEQVVLCIQWVLFAKVQLSPKQLYYAILSGIDPDEVSAWDPDEVDQDLIKKFILDSSKGLTDITASKDQKIQFIHESVRDFLLKENGLAKIWPEYQHNFFGQSHDKLKQCSWNYINTILDKSSDILDIPSGASSMTLKELRSSAEQKFPLLEYAVHNVFYHADLAEGHRISQSMFLDQFHLESWVQLDNLLENYKIRRHQKTVSLLYILAELDCANLIKSHIPLDKVLDVTEERYGCPLFAAIALGNGAAIRVLLTAIEPASPGTGTNCQQLESDTIVAAPIQGSHRDFVYARGKSFLSNAIRICPEQAMKRLLKSPACNLESPSSDTEQILLEASSRGYESVVKLLLDNSKGLFNLTPDTLDKTLHKAVEVGNEPIVKMLVLKGGNVDAMDNGENTLHVASRKGIESIAIFLLDRRPDLLDSRGPLRYTPLMSAIEYKHTSLAQKLIQRGANVHLESTDCTDALYWASLIGDRELVMLLLDEGAKIKSQNGHLGNTLYRACLRGDKNIVKLLIERGADVNAKCEIS</sequence>
<dbReference type="SUPFAM" id="SSF53167">
    <property type="entry name" value="Purine and uridine phosphorylases"/>
    <property type="match status" value="1"/>
</dbReference>
<dbReference type="GO" id="GO:0009116">
    <property type="term" value="P:nucleoside metabolic process"/>
    <property type="evidence" value="ECO:0007669"/>
    <property type="project" value="InterPro"/>
</dbReference>
<feature type="repeat" description="ANK" evidence="2">
    <location>
        <begin position="1187"/>
        <end position="1219"/>
    </location>
</feature>
<dbReference type="PROSITE" id="PS50297">
    <property type="entry name" value="ANK_REP_REGION"/>
    <property type="match status" value="2"/>
</dbReference>
<dbReference type="SUPFAM" id="SSF52540">
    <property type="entry name" value="P-loop containing nucleoside triphosphate hydrolases"/>
    <property type="match status" value="1"/>
</dbReference>
<dbReference type="AlphaFoldDB" id="N4XVM6"/>
<dbReference type="InterPro" id="IPR035994">
    <property type="entry name" value="Nucleoside_phosphorylase_sf"/>
</dbReference>
<dbReference type="Pfam" id="PF12796">
    <property type="entry name" value="Ank_2"/>
    <property type="match status" value="2"/>
</dbReference>
<keyword evidence="1" id="KW-0677">Repeat</keyword>
<dbReference type="Pfam" id="PF24883">
    <property type="entry name" value="NPHP3_N"/>
    <property type="match status" value="1"/>
</dbReference>
<keyword evidence="2" id="KW-0040">ANK repeat</keyword>
<dbReference type="RefSeq" id="XP_014084325.1">
    <property type="nucleotide sequence ID" value="XM_014228850.1"/>
</dbReference>
<dbReference type="OrthoDB" id="194358at2759"/>
<feature type="region of interest" description="Disordered" evidence="3">
    <location>
        <begin position="367"/>
        <end position="387"/>
    </location>
</feature>
<feature type="region of interest" description="Disordered" evidence="3">
    <location>
        <begin position="321"/>
        <end position="354"/>
    </location>
</feature>
<feature type="repeat" description="ANK" evidence="2">
    <location>
        <begin position="1154"/>
        <end position="1186"/>
    </location>
</feature>
<evidence type="ECO:0000256" key="3">
    <source>
        <dbReference type="SAM" id="MobiDB-lite"/>
    </source>
</evidence>
<feature type="domain" description="Nucleoside phosphorylase" evidence="4">
    <location>
        <begin position="46"/>
        <end position="295"/>
    </location>
</feature>
<dbReference type="SUPFAM" id="SSF48403">
    <property type="entry name" value="Ankyrin repeat"/>
    <property type="match status" value="1"/>
</dbReference>
<feature type="domain" description="Nephrocystin 3-like N-terminal" evidence="5">
    <location>
        <begin position="417"/>
        <end position="591"/>
    </location>
</feature>
<keyword evidence="7" id="KW-1185">Reference proteome</keyword>
<dbReference type="SMART" id="SM00248">
    <property type="entry name" value="ANK"/>
    <property type="match status" value="6"/>
</dbReference>
<name>N4XVM6_COCH4</name>
<evidence type="ECO:0000259" key="5">
    <source>
        <dbReference type="Pfam" id="PF24883"/>
    </source>
</evidence>
<dbReference type="PRINTS" id="PR01415">
    <property type="entry name" value="ANKYRIN"/>
</dbReference>
<evidence type="ECO:0000313" key="6">
    <source>
        <dbReference type="EMBL" id="ENI10416.1"/>
    </source>
</evidence>
<dbReference type="InterPro" id="IPR056884">
    <property type="entry name" value="NPHP3-like_N"/>
</dbReference>
<organism evidence="6 7">
    <name type="scientific">Cochliobolus heterostrophus (strain C4 / ATCC 48331 / race T)</name>
    <name type="common">Southern corn leaf blight fungus</name>
    <name type="synonym">Bipolaris maydis</name>
    <dbReference type="NCBI Taxonomy" id="665024"/>
    <lineage>
        <taxon>Eukaryota</taxon>
        <taxon>Fungi</taxon>
        <taxon>Dikarya</taxon>
        <taxon>Ascomycota</taxon>
        <taxon>Pezizomycotina</taxon>
        <taxon>Dothideomycetes</taxon>
        <taxon>Pleosporomycetidae</taxon>
        <taxon>Pleosporales</taxon>
        <taxon>Pleosporineae</taxon>
        <taxon>Pleosporaceae</taxon>
        <taxon>Bipolaris</taxon>
    </lineage>
</organism>
<proteinExistence type="predicted"/>
<dbReference type="HOGENOM" id="CLU_000288_34_2_1"/>
<dbReference type="PANTHER" id="PTHR46082:SF11">
    <property type="entry name" value="AAA+ ATPASE DOMAIN-CONTAINING PROTEIN-RELATED"/>
    <property type="match status" value="1"/>
</dbReference>
<reference evidence="7" key="2">
    <citation type="journal article" date="2013" name="PLoS Genet.">
        <title>Comparative genome structure, secondary metabolite, and effector coding capacity across Cochliobolus pathogens.</title>
        <authorList>
            <person name="Condon B.J."/>
            <person name="Leng Y."/>
            <person name="Wu D."/>
            <person name="Bushley K.E."/>
            <person name="Ohm R.A."/>
            <person name="Otillar R."/>
            <person name="Martin J."/>
            <person name="Schackwitz W."/>
            <person name="Grimwood J."/>
            <person name="MohdZainudin N."/>
            <person name="Xue C."/>
            <person name="Wang R."/>
            <person name="Manning V.A."/>
            <person name="Dhillon B."/>
            <person name="Tu Z.J."/>
            <person name="Steffenson B.J."/>
            <person name="Salamov A."/>
            <person name="Sun H."/>
            <person name="Lowry S."/>
            <person name="LaButti K."/>
            <person name="Han J."/>
            <person name="Copeland A."/>
            <person name="Lindquist E."/>
            <person name="Barry K."/>
            <person name="Schmutz J."/>
            <person name="Baker S.E."/>
            <person name="Ciuffetti L.M."/>
            <person name="Grigoriev I.V."/>
            <person name="Zhong S."/>
            <person name="Turgeon B.G."/>
        </authorList>
    </citation>
    <scope>NUCLEOTIDE SEQUENCE [LARGE SCALE GENOMIC DNA]</scope>
    <source>
        <strain evidence="7">C4 / ATCC 48331 / race T</strain>
    </source>
</reference>
<accession>N4XVM6</accession>
<dbReference type="PROSITE" id="PS50088">
    <property type="entry name" value="ANK_REPEAT"/>
    <property type="match status" value="4"/>
</dbReference>
<evidence type="ECO:0000256" key="1">
    <source>
        <dbReference type="ARBA" id="ARBA00022737"/>
    </source>
</evidence>
<dbReference type="InterPro" id="IPR053137">
    <property type="entry name" value="NLR-like"/>
</dbReference>
<dbReference type="Pfam" id="PF01048">
    <property type="entry name" value="PNP_UDP_1"/>
    <property type="match status" value="1"/>
</dbReference>
<dbReference type="Proteomes" id="UP000012338">
    <property type="component" value="Unassembled WGS sequence"/>
</dbReference>
<dbReference type="Gene3D" id="1.25.40.20">
    <property type="entry name" value="Ankyrin repeat-containing domain"/>
    <property type="match status" value="1"/>
</dbReference>
<evidence type="ECO:0000259" key="4">
    <source>
        <dbReference type="Pfam" id="PF01048"/>
    </source>
</evidence>
<dbReference type="EMBL" id="KB733444">
    <property type="protein sequence ID" value="ENI10416.1"/>
    <property type="molecule type" value="Genomic_DNA"/>
</dbReference>
<dbReference type="Gene3D" id="3.40.50.300">
    <property type="entry name" value="P-loop containing nucleotide triphosphate hydrolases"/>
    <property type="match status" value="1"/>
</dbReference>
<dbReference type="InterPro" id="IPR036770">
    <property type="entry name" value="Ankyrin_rpt-contain_sf"/>
</dbReference>
<dbReference type="InterPro" id="IPR000845">
    <property type="entry name" value="Nucleoside_phosphorylase_d"/>
</dbReference>
<reference evidence="6 7" key="1">
    <citation type="journal article" date="2012" name="PLoS Pathog.">
        <title>Diverse lifestyles and strategies of plant pathogenesis encoded in the genomes of eighteen Dothideomycetes fungi.</title>
        <authorList>
            <person name="Ohm R.A."/>
            <person name="Feau N."/>
            <person name="Henrissat B."/>
            <person name="Schoch C.L."/>
            <person name="Horwitz B.A."/>
            <person name="Barry K.W."/>
            <person name="Condon B.J."/>
            <person name="Copeland A.C."/>
            <person name="Dhillon B."/>
            <person name="Glaser F."/>
            <person name="Hesse C.N."/>
            <person name="Kosti I."/>
            <person name="LaButti K."/>
            <person name="Lindquist E.A."/>
            <person name="Lucas S."/>
            <person name="Salamov A.A."/>
            <person name="Bradshaw R.E."/>
            <person name="Ciuffetti L."/>
            <person name="Hamelin R.C."/>
            <person name="Kema G.H.J."/>
            <person name="Lawrence C."/>
            <person name="Scott J.A."/>
            <person name="Spatafora J.W."/>
            <person name="Turgeon B.G."/>
            <person name="de Wit P.J.G.M."/>
            <person name="Zhong S."/>
            <person name="Goodwin S.B."/>
            <person name="Grigoriev I.V."/>
        </authorList>
    </citation>
    <scope>NUCLEOTIDE SEQUENCE [LARGE SCALE GENOMIC DNA]</scope>
    <source>
        <strain evidence="7">C4 / ATCC 48331 / race T</strain>
    </source>
</reference>